<evidence type="ECO:0000313" key="2">
    <source>
        <dbReference type="EMBL" id="RMB83936.1"/>
    </source>
</evidence>
<dbReference type="AlphaFoldDB" id="A0A3M0IPD2"/>
<organism evidence="2 3">
    <name type="scientific">Streptomyces shenzhenensis</name>
    <dbReference type="NCBI Taxonomy" id="943815"/>
    <lineage>
        <taxon>Bacteria</taxon>
        <taxon>Bacillati</taxon>
        <taxon>Actinomycetota</taxon>
        <taxon>Actinomycetes</taxon>
        <taxon>Kitasatosporales</taxon>
        <taxon>Streptomycetaceae</taxon>
        <taxon>Streptomyces</taxon>
    </lineage>
</organism>
<feature type="compositionally biased region" description="Low complexity" evidence="1">
    <location>
        <begin position="25"/>
        <end position="39"/>
    </location>
</feature>
<keyword evidence="3" id="KW-1185">Reference proteome</keyword>
<dbReference type="Proteomes" id="UP000270471">
    <property type="component" value="Unassembled WGS sequence"/>
</dbReference>
<comment type="caution">
    <text evidence="2">The sequence shown here is derived from an EMBL/GenBank/DDBJ whole genome shotgun (WGS) entry which is preliminary data.</text>
</comment>
<accession>A0A3M0IPD2</accession>
<dbReference type="InterPro" id="IPR036390">
    <property type="entry name" value="WH_DNA-bd_sf"/>
</dbReference>
<name>A0A3M0IPD2_9ACTN</name>
<gene>
    <name evidence="2" type="ORF">CTZ28_20680</name>
</gene>
<evidence type="ECO:0000313" key="3">
    <source>
        <dbReference type="Proteomes" id="UP000270471"/>
    </source>
</evidence>
<reference evidence="2 3" key="1">
    <citation type="submission" date="2017-11" db="EMBL/GenBank/DDBJ databases">
        <title>Draft genome of actinobacteria isolated from guarana (Paullinia cupana (Mart.) Ducke.</title>
        <authorList>
            <person name="Siqueira K.A."/>
            <person name="Liotti R.G."/>
            <person name="Mendes T.A.O."/>
            <person name="Soares M.A."/>
        </authorList>
    </citation>
    <scope>NUCLEOTIDE SEQUENCE [LARGE SCALE GENOMIC DNA]</scope>
    <source>
        <strain evidence="2 3">193</strain>
    </source>
</reference>
<protein>
    <submittedName>
        <fullName evidence="2">Uncharacterized protein</fullName>
    </submittedName>
</protein>
<feature type="region of interest" description="Disordered" evidence="1">
    <location>
        <begin position="25"/>
        <end position="54"/>
    </location>
</feature>
<proteinExistence type="predicted"/>
<sequence length="106" mass="11023">MSGSSVTSPPPEARSTRCATGRAFSSACASPRSPPSVRRLTAAGLPAKAPHPREHRAVVLEPTEAGNTALDATRPVADRFDAEPRALLGPGGFARIAGVPRRPAFR</sequence>
<dbReference type="EMBL" id="PENI01000013">
    <property type="protein sequence ID" value="RMB83936.1"/>
    <property type="molecule type" value="Genomic_DNA"/>
</dbReference>
<dbReference type="SUPFAM" id="SSF46785">
    <property type="entry name" value="Winged helix' DNA-binding domain"/>
    <property type="match status" value="1"/>
</dbReference>
<dbReference type="Gene3D" id="1.10.10.10">
    <property type="entry name" value="Winged helix-like DNA-binding domain superfamily/Winged helix DNA-binding domain"/>
    <property type="match status" value="1"/>
</dbReference>
<dbReference type="InterPro" id="IPR036388">
    <property type="entry name" value="WH-like_DNA-bd_sf"/>
</dbReference>
<evidence type="ECO:0000256" key="1">
    <source>
        <dbReference type="SAM" id="MobiDB-lite"/>
    </source>
</evidence>
<dbReference type="RefSeq" id="WP_121891163.1">
    <property type="nucleotide sequence ID" value="NZ_PENI01000013.1"/>
</dbReference>